<evidence type="ECO:0000256" key="1">
    <source>
        <dbReference type="ARBA" id="ARBA00023015"/>
    </source>
</evidence>
<dbReference type="InterPro" id="IPR036271">
    <property type="entry name" value="Tet_transcr_reg_TetR-rel_C_sf"/>
</dbReference>
<dbReference type="Pfam" id="PF00440">
    <property type="entry name" value="TetR_N"/>
    <property type="match status" value="1"/>
</dbReference>
<dbReference type="Gene3D" id="1.10.357.10">
    <property type="entry name" value="Tetracycline Repressor, domain 2"/>
    <property type="match status" value="1"/>
</dbReference>
<dbReference type="PANTHER" id="PTHR47506:SF1">
    <property type="entry name" value="HTH-TYPE TRANSCRIPTIONAL REGULATOR YJDC"/>
    <property type="match status" value="1"/>
</dbReference>
<evidence type="ECO:0000256" key="3">
    <source>
        <dbReference type="ARBA" id="ARBA00023163"/>
    </source>
</evidence>
<dbReference type="InterPro" id="IPR054156">
    <property type="entry name" value="YxaF_TetR_C"/>
</dbReference>
<reference evidence="6 7" key="1">
    <citation type="submission" date="2018-03" db="EMBL/GenBank/DDBJ databases">
        <title>Genomic Encyclopedia of Archaeal and Bacterial Type Strains, Phase II (KMG-II): from individual species to whole genera.</title>
        <authorList>
            <person name="Goeker M."/>
        </authorList>
    </citation>
    <scope>NUCLEOTIDE SEQUENCE [LARGE SCALE GENOMIC DNA]</scope>
    <source>
        <strain evidence="6 7">DSM 19711</strain>
    </source>
</reference>
<dbReference type="AlphaFoldDB" id="A0A2T0R0G9"/>
<dbReference type="InterPro" id="IPR001647">
    <property type="entry name" value="HTH_TetR"/>
</dbReference>
<protein>
    <submittedName>
        <fullName evidence="6">TetR family transcriptional regulator</fullName>
    </submittedName>
</protein>
<name>A0A2T0R0G9_9ACTN</name>
<dbReference type="Proteomes" id="UP000238083">
    <property type="component" value="Unassembled WGS sequence"/>
</dbReference>
<proteinExistence type="predicted"/>
<keyword evidence="2" id="KW-0238">DNA-binding</keyword>
<keyword evidence="7" id="KW-1185">Reference proteome</keyword>
<evidence type="ECO:0000259" key="4">
    <source>
        <dbReference type="Pfam" id="PF00440"/>
    </source>
</evidence>
<evidence type="ECO:0000313" key="6">
    <source>
        <dbReference type="EMBL" id="PRY12600.1"/>
    </source>
</evidence>
<dbReference type="OrthoDB" id="3196926at2"/>
<dbReference type="RefSeq" id="WP_106213422.1">
    <property type="nucleotide sequence ID" value="NZ_PVZF01000010.1"/>
</dbReference>
<dbReference type="InterPro" id="IPR009057">
    <property type="entry name" value="Homeodomain-like_sf"/>
</dbReference>
<dbReference type="GO" id="GO:0003677">
    <property type="term" value="F:DNA binding"/>
    <property type="evidence" value="ECO:0007669"/>
    <property type="project" value="UniProtKB-KW"/>
</dbReference>
<evidence type="ECO:0000313" key="7">
    <source>
        <dbReference type="Proteomes" id="UP000238083"/>
    </source>
</evidence>
<organism evidence="6 7">
    <name type="scientific">Kineococcus rhizosphaerae</name>
    <dbReference type="NCBI Taxonomy" id="559628"/>
    <lineage>
        <taxon>Bacteria</taxon>
        <taxon>Bacillati</taxon>
        <taxon>Actinomycetota</taxon>
        <taxon>Actinomycetes</taxon>
        <taxon>Kineosporiales</taxon>
        <taxon>Kineosporiaceae</taxon>
        <taxon>Kineococcus</taxon>
    </lineage>
</organism>
<keyword evidence="3" id="KW-0804">Transcription</keyword>
<feature type="domain" description="HTH tetR-type" evidence="4">
    <location>
        <begin position="16"/>
        <end position="58"/>
    </location>
</feature>
<evidence type="ECO:0000259" key="5">
    <source>
        <dbReference type="Pfam" id="PF21993"/>
    </source>
</evidence>
<accession>A0A2T0R0G9</accession>
<dbReference type="SUPFAM" id="SSF46689">
    <property type="entry name" value="Homeodomain-like"/>
    <property type="match status" value="1"/>
</dbReference>
<comment type="caution">
    <text evidence="6">The sequence shown here is derived from an EMBL/GenBank/DDBJ whole genome shotgun (WGS) entry which is preliminary data.</text>
</comment>
<feature type="domain" description="Transcriptional regulator LmrA/YxaF-like C-terminal" evidence="5">
    <location>
        <begin position="87"/>
        <end position="170"/>
    </location>
</feature>
<gene>
    <name evidence="6" type="ORF">CLV37_110160</name>
</gene>
<evidence type="ECO:0000256" key="2">
    <source>
        <dbReference type="ARBA" id="ARBA00023125"/>
    </source>
</evidence>
<sequence length="188" mass="20518">MPRTLLDRSDAVRALAGVFRRRGFDGASLSVIQQETGMGRGSLYHFFPEGKADMARAVLAEVQAWFEEQVFEPLRTAQDADAAVVEMARTVQDYFLSRQRVCLFAVMALGGERETYAEAVRTYFSEWVGLLAGTLQRAGIAEREAADLATDAVATIQGGLVLARALDDDAVVVGTTSRAERRLRAALS</sequence>
<dbReference type="EMBL" id="PVZF01000010">
    <property type="protein sequence ID" value="PRY12600.1"/>
    <property type="molecule type" value="Genomic_DNA"/>
</dbReference>
<dbReference type="SUPFAM" id="SSF48498">
    <property type="entry name" value="Tetracyclin repressor-like, C-terminal domain"/>
    <property type="match status" value="1"/>
</dbReference>
<dbReference type="PANTHER" id="PTHR47506">
    <property type="entry name" value="TRANSCRIPTIONAL REGULATORY PROTEIN"/>
    <property type="match status" value="1"/>
</dbReference>
<dbReference type="Pfam" id="PF21993">
    <property type="entry name" value="TetR_C_13_2"/>
    <property type="match status" value="1"/>
</dbReference>
<keyword evidence="1" id="KW-0805">Transcription regulation</keyword>